<evidence type="ECO:0000313" key="3">
    <source>
        <dbReference type="Proteomes" id="UP000478052"/>
    </source>
</evidence>
<evidence type="ECO:0000259" key="1">
    <source>
        <dbReference type="Pfam" id="PF14214"/>
    </source>
</evidence>
<proteinExistence type="predicted"/>
<dbReference type="OrthoDB" id="6615861at2759"/>
<dbReference type="AlphaFoldDB" id="A0A6G0W510"/>
<protein>
    <submittedName>
        <fullName evidence="2">ATP-dependent DNA helicase</fullName>
    </submittedName>
</protein>
<dbReference type="InterPro" id="IPR025476">
    <property type="entry name" value="Helitron_helicase-like"/>
</dbReference>
<sequence>METEYLVSELTDSGENTLNQNENGNIVGINDSSEISETIKIPAMLIQKKTTDEFYEHYTIHSLNEPRKNAKATDLYQMLKIDINPIDQRDLNLDVKCFPVLFPYGKDGQYSERLVNLSSNEFIKSCLLSMNPIFRTNIQYLFFLLHDANIRALKSGIYHKLSTIKSKDKFMSSECLEMLKNDQLEGNLTTIFARLRNASQYWLGPRSDIETMITWYGPVTFFLTLSPTEYNWDRLDSYLRKVNNVTEEGKSLSALIAYDPISTSRFIDNEFKAMLDFLTSKNGPLGVIEHYVWRREYQTRGLQHFHMLIWIKGAPVLGNAINETVANFIADKITCVKPDKNTFPQLSEPWKGNMDIQFIGEKSCALSSYITKYQTKPEKSYAAQSFDLLNNTKYLSSKLWNLALRSLNNRECGSLEASDTLLSIPLFGTDSNTTIKWLDVSINRNRRLKPKKEIEKLDNQSTDLFYPSLIDNHYPHRPHEMEDISLFDYASKYDIVKKKKPYNKQLKYYDYSGFGYLKE</sequence>
<gene>
    <name evidence="2" type="ORF">FWK35_00030463</name>
</gene>
<keyword evidence="3" id="KW-1185">Reference proteome</keyword>
<dbReference type="Proteomes" id="UP000478052">
    <property type="component" value="Unassembled WGS sequence"/>
</dbReference>
<keyword evidence="2" id="KW-0067">ATP-binding</keyword>
<keyword evidence="2" id="KW-0378">Hydrolase</keyword>
<keyword evidence="2" id="KW-0347">Helicase</keyword>
<organism evidence="2 3">
    <name type="scientific">Aphis craccivora</name>
    <name type="common">Cowpea aphid</name>
    <dbReference type="NCBI Taxonomy" id="307492"/>
    <lineage>
        <taxon>Eukaryota</taxon>
        <taxon>Metazoa</taxon>
        <taxon>Ecdysozoa</taxon>
        <taxon>Arthropoda</taxon>
        <taxon>Hexapoda</taxon>
        <taxon>Insecta</taxon>
        <taxon>Pterygota</taxon>
        <taxon>Neoptera</taxon>
        <taxon>Paraneoptera</taxon>
        <taxon>Hemiptera</taxon>
        <taxon>Sternorrhyncha</taxon>
        <taxon>Aphidomorpha</taxon>
        <taxon>Aphidoidea</taxon>
        <taxon>Aphididae</taxon>
        <taxon>Aphidini</taxon>
        <taxon>Aphis</taxon>
        <taxon>Aphis</taxon>
    </lineage>
</organism>
<comment type="caution">
    <text evidence="2">The sequence shown here is derived from an EMBL/GenBank/DDBJ whole genome shotgun (WGS) entry which is preliminary data.</text>
</comment>
<dbReference type="Pfam" id="PF14214">
    <property type="entry name" value="Helitron_like_N"/>
    <property type="match status" value="1"/>
</dbReference>
<keyword evidence="2" id="KW-0547">Nucleotide-binding</keyword>
<name>A0A6G0W510_APHCR</name>
<evidence type="ECO:0000313" key="2">
    <source>
        <dbReference type="EMBL" id="KAF0722132.1"/>
    </source>
</evidence>
<feature type="domain" description="Helitron helicase-like" evidence="1">
    <location>
        <begin position="180"/>
        <end position="309"/>
    </location>
</feature>
<dbReference type="GO" id="GO:0004386">
    <property type="term" value="F:helicase activity"/>
    <property type="evidence" value="ECO:0007669"/>
    <property type="project" value="UniProtKB-KW"/>
</dbReference>
<reference evidence="2 3" key="1">
    <citation type="submission" date="2019-08" db="EMBL/GenBank/DDBJ databases">
        <title>Whole genome of Aphis craccivora.</title>
        <authorList>
            <person name="Voronova N.V."/>
            <person name="Shulinski R.S."/>
            <person name="Bandarenka Y.V."/>
            <person name="Zhorov D.G."/>
            <person name="Warner D."/>
        </authorList>
    </citation>
    <scope>NUCLEOTIDE SEQUENCE [LARGE SCALE GENOMIC DNA]</scope>
    <source>
        <strain evidence="2">180601</strain>
        <tissue evidence="2">Whole Body</tissue>
    </source>
</reference>
<dbReference type="EMBL" id="VUJU01009093">
    <property type="protein sequence ID" value="KAF0722132.1"/>
    <property type="molecule type" value="Genomic_DNA"/>
</dbReference>
<accession>A0A6G0W510</accession>